<gene>
    <name evidence="5" type="ORF">EHAR0213_LOCUS390</name>
</gene>
<reference evidence="5" key="1">
    <citation type="submission" date="2021-01" db="EMBL/GenBank/DDBJ databases">
        <authorList>
            <person name="Corre E."/>
            <person name="Pelletier E."/>
            <person name="Niang G."/>
            <person name="Scheremetjew M."/>
            <person name="Finn R."/>
            <person name="Kale V."/>
            <person name="Holt S."/>
            <person name="Cochrane G."/>
            <person name="Meng A."/>
            <person name="Brown T."/>
            <person name="Cohen L."/>
        </authorList>
    </citation>
    <scope>NUCLEOTIDE SEQUENCE</scope>
    <source>
        <strain evidence="5">FSP1.4</strain>
    </source>
</reference>
<evidence type="ECO:0000256" key="4">
    <source>
        <dbReference type="ARBA" id="ARBA00023186"/>
    </source>
</evidence>
<dbReference type="EMBL" id="HBII01000911">
    <property type="protein sequence ID" value="CAE0341483.1"/>
    <property type="molecule type" value="Transcribed_RNA"/>
</dbReference>
<protein>
    <submittedName>
        <fullName evidence="5">Uncharacterized protein</fullName>
    </submittedName>
</protein>
<dbReference type="GO" id="GO:0005524">
    <property type="term" value="F:ATP binding"/>
    <property type="evidence" value="ECO:0007669"/>
    <property type="project" value="UniProtKB-KW"/>
</dbReference>
<dbReference type="Gene3D" id="1.10.560.10">
    <property type="entry name" value="GroEL-like equatorial domain"/>
    <property type="match status" value="1"/>
</dbReference>
<comment type="subunit">
    <text evidence="1">Heterooligomeric complex of about 850 to 900 kDa that forms two stacked rings, 12 to 16 nm in diameter.</text>
</comment>
<organism evidence="5">
    <name type="scientific">Euplotes harpa</name>
    <dbReference type="NCBI Taxonomy" id="151035"/>
    <lineage>
        <taxon>Eukaryota</taxon>
        <taxon>Sar</taxon>
        <taxon>Alveolata</taxon>
        <taxon>Ciliophora</taxon>
        <taxon>Intramacronucleata</taxon>
        <taxon>Spirotrichea</taxon>
        <taxon>Hypotrichia</taxon>
        <taxon>Euplotida</taxon>
        <taxon>Euplotidae</taxon>
        <taxon>Euplotes</taxon>
    </lineage>
</organism>
<evidence type="ECO:0000256" key="1">
    <source>
        <dbReference type="ARBA" id="ARBA00011531"/>
    </source>
</evidence>
<dbReference type="Pfam" id="PF00118">
    <property type="entry name" value="Cpn60_TCP1"/>
    <property type="match status" value="1"/>
</dbReference>
<name>A0A7S3N4L4_9SPIT</name>
<accession>A0A7S3N4L4</accession>
<evidence type="ECO:0000256" key="3">
    <source>
        <dbReference type="ARBA" id="ARBA00022840"/>
    </source>
</evidence>
<dbReference type="GO" id="GO:0140662">
    <property type="term" value="F:ATP-dependent protein folding chaperone"/>
    <property type="evidence" value="ECO:0007669"/>
    <property type="project" value="InterPro"/>
</dbReference>
<evidence type="ECO:0000256" key="2">
    <source>
        <dbReference type="ARBA" id="ARBA00022741"/>
    </source>
</evidence>
<dbReference type="AlphaFoldDB" id="A0A7S3N4L4"/>
<proteinExistence type="predicted"/>
<dbReference type="SUPFAM" id="SSF48592">
    <property type="entry name" value="GroEL equatorial domain-like"/>
    <property type="match status" value="1"/>
</dbReference>
<keyword evidence="3" id="KW-0067">ATP-binding</keyword>
<keyword evidence="4" id="KW-0143">Chaperone</keyword>
<keyword evidence="2" id="KW-0547">Nucleotide-binding</keyword>
<dbReference type="PANTHER" id="PTHR11353">
    <property type="entry name" value="CHAPERONIN"/>
    <property type="match status" value="1"/>
</dbReference>
<evidence type="ECO:0000313" key="5">
    <source>
        <dbReference type="EMBL" id="CAE0341483.1"/>
    </source>
</evidence>
<dbReference type="InterPro" id="IPR002423">
    <property type="entry name" value="Cpn60/GroEL/TCP-1"/>
</dbReference>
<dbReference type="InterPro" id="IPR027413">
    <property type="entry name" value="GROEL-like_equatorial_sf"/>
</dbReference>
<dbReference type="InterPro" id="IPR017998">
    <property type="entry name" value="Chaperone_TCP-1"/>
</dbReference>
<sequence>MIKNRKVVPGGGATELACSLYIQEQADKIESIEQYSVRGFAEALEEIPVCLANNSGYNSIQYLSDLKEQQTTSGCPYYGVDAMNTGNNQMLEEGIYESVMSKKEQFQLATQVVKMIMKIDDVISPAEYA</sequence>